<dbReference type="InterPro" id="IPR029151">
    <property type="entry name" value="Sensor-like_sf"/>
</dbReference>
<evidence type="ECO:0000313" key="15">
    <source>
        <dbReference type="EMBL" id="KFI27453.1"/>
    </source>
</evidence>
<keyword evidence="11 13" id="KW-1133">Transmembrane helix</keyword>
<gene>
    <name evidence="15" type="ORF">CG50_15685</name>
</gene>
<dbReference type="EMBL" id="JFZB01000009">
    <property type="protein sequence ID" value="KFI27453.1"/>
    <property type="molecule type" value="Genomic_DNA"/>
</dbReference>
<organism evidence="15 16">
    <name type="scientific">Paenirhodobacter enshiensis</name>
    <dbReference type="NCBI Taxonomy" id="1105367"/>
    <lineage>
        <taxon>Bacteria</taxon>
        <taxon>Pseudomonadati</taxon>
        <taxon>Pseudomonadota</taxon>
        <taxon>Alphaproteobacteria</taxon>
        <taxon>Rhodobacterales</taxon>
        <taxon>Rhodobacter group</taxon>
        <taxon>Paenirhodobacter</taxon>
    </lineage>
</organism>
<keyword evidence="12" id="KW-0902">Two-component regulatory system</keyword>
<dbReference type="InterPro" id="IPR036097">
    <property type="entry name" value="HisK_dim/P_sf"/>
</dbReference>
<evidence type="ECO:0000256" key="7">
    <source>
        <dbReference type="ARBA" id="ARBA00022692"/>
    </source>
</evidence>
<comment type="subcellular location">
    <subcellularLocation>
        <location evidence="2">Cell membrane</location>
        <topology evidence="2">Multi-pass membrane protein</topology>
    </subcellularLocation>
</comment>
<dbReference type="InterPro" id="IPR004358">
    <property type="entry name" value="Sig_transdc_His_kin-like_C"/>
</dbReference>
<evidence type="ECO:0000256" key="10">
    <source>
        <dbReference type="ARBA" id="ARBA00022840"/>
    </source>
</evidence>
<dbReference type="SMART" id="SM00387">
    <property type="entry name" value="HATPase_c"/>
    <property type="match status" value="1"/>
</dbReference>
<dbReference type="eggNOG" id="COG4191">
    <property type="taxonomic scope" value="Bacteria"/>
</dbReference>
<dbReference type="SUPFAM" id="SSF55874">
    <property type="entry name" value="ATPase domain of HSP90 chaperone/DNA topoisomerase II/histidine kinase"/>
    <property type="match status" value="1"/>
</dbReference>
<dbReference type="Gene3D" id="1.10.287.130">
    <property type="match status" value="1"/>
</dbReference>
<keyword evidence="10" id="KW-0067">ATP-binding</keyword>
<keyword evidence="9" id="KW-0418">Kinase</keyword>
<evidence type="ECO:0000259" key="14">
    <source>
        <dbReference type="PROSITE" id="PS50109"/>
    </source>
</evidence>
<dbReference type="GO" id="GO:0005886">
    <property type="term" value="C:plasma membrane"/>
    <property type="evidence" value="ECO:0007669"/>
    <property type="project" value="UniProtKB-SubCell"/>
</dbReference>
<keyword evidence="7 13" id="KW-0812">Transmembrane</keyword>
<dbReference type="EC" id="2.7.13.3" evidence="3"/>
<evidence type="ECO:0000313" key="16">
    <source>
        <dbReference type="Proteomes" id="UP000028824"/>
    </source>
</evidence>
<dbReference type="InterPro" id="IPR036890">
    <property type="entry name" value="HATPase_C_sf"/>
</dbReference>
<dbReference type="PANTHER" id="PTHR43065:SF46">
    <property type="entry name" value="C4-DICARBOXYLATE TRANSPORT SENSOR PROTEIN DCTB"/>
    <property type="match status" value="1"/>
</dbReference>
<name>A0A086XZK3_9RHOB</name>
<dbReference type="InterPro" id="IPR003661">
    <property type="entry name" value="HisK_dim/P_dom"/>
</dbReference>
<dbReference type="Gene3D" id="3.30.450.20">
    <property type="entry name" value="PAS domain"/>
    <property type="match status" value="1"/>
</dbReference>
<dbReference type="InterPro" id="IPR005467">
    <property type="entry name" value="His_kinase_dom"/>
</dbReference>
<keyword evidence="4" id="KW-1003">Cell membrane</keyword>
<dbReference type="Gene3D" id="6.10.250.3020">
    <property type="match status" value="1"/>
</dbReference>
<accession>A0A086XZK3</accession>
<evidence type="ECO:0000256" key="4">
    <source>
        <dbReference type="ARBA" id="ARBA00022475"/>
    </source>
</evidence>
<proteinExistence type="predicted"/>
<evidence type="ECO:0000256" key="6">
    <source>
        <dbReference type="ARBA" id="ARBA00022679"/>
    </source>
</evidence>
<dbReference type="InterPro" id="IPR003594">
    <property type="entry name" value="HATPase_dom"/>
</dbReference>
<keyword evidence="5" id="KW-0597">Phosphoprotein</keyword>
<evidence type="ECO:0000256" key="1">
    <source>
        <dbReference type="ARBA" id="ARBA00000085"/>
    </source>
</evidence>
<keyword evidence="8" id="KW-0547">Nucleotide-binding</keyword>
<dbReference type="AlphaFoldDB" id="A0A086XZK3"/>
<dbReference type="SUPFAM" id="SSF47384">
    <property type="entry name" value="Homodimeric domain of signal transducing histidine kinase"/>
    <property type="match status" value="1"/>
</dbReference>
<dbReference type="Gene3D" id="3.30.565.10">
    <property type="entry name" value="Histidine kinase-like ATPase, C-terminal domain"/>
    <property type="match status" value="1"/>
</dbReference>
<dbReference type="PROSITE" id="PS50109">
    <property type="entry name" value="HIS_KIN"/>
    <property type="match status" value="1"/>
</dbReference>
<reference evidence="15 16" key="1">
    <citation type="submission" date="2014-03" db="EMBL/GenBank/DDBJ databases">
        <title>Genome of Paenirhodobacter enshiensis DW2-9.</title>
        <authorList>
            <person name="Wang D."/>
            <person name="Wang G."/>
        </authorList>
    </citation>
    <scope>NUCLEOTIDE SEQUENCE [LARGE SCALE GENOMIC DNA]</scope>
    <source>
        <strain evidence="15 16">DW2-9</strain>
    </source>
</reference>
<feature type="transmembrane region" description="Helical" evidence="13">
    <location>
        <begin position="253"/>
        <end position="275"/>
    </location>
</feature>
<sequence>MGRRAPGLRRALIAAVALVALVIALTEIYRLSAERGSAHLAATGRATAQARASGLASEVAHQRAVVAILAGDRDVIEALSAPTGTRGQALSEKLERLRDAAGGSVLYIVSDDGTALAASNWNEPDSFRGSNYRFRSYFSDAMQSGAGVEYALGSVSRRPGLYLSQRVGPEGAALGAVIDKVDFAETEAAWQRSGGHTVVVDASGRVTLTSEPGLRFGPLPALDEGRLRLVEPVAGTPWTLVMTLSLAEVRRQAMMNTVMAGLGLLPLLSGLGYFLRRRRRALARARAELTYRQDLEREVAARTRELSGEIRERVDAEKRLAEMQGRLVQANRLATLGQVTAGVAHEVNQPLATIRLLAENGQAMLAAPDPAPALPEVAGNLDQIVRMCERIQTITSELRGFSRKAGGGHEAVSFAEAWEASLLLSASRRAADRVRLIAPDIPPGLRVMAEKVRLEQVLVNLLQNAHEALHDRPDPEIRVTLSRSTDAAGARWITCTVADNGPGLAPEVAGNLFSPFLTTKAQGLGLGLVISQGIMRDFGGRLRADPPGPGRGARFHIDLREAD</sequence>
<feature type="domain" description="Histidine kinase" evidence="14">
    <location>
        <begin position="342"/>
        <end position="563"/>
    </location>
</feature>
<evidence type="ECO:0000256" key="13">
    <source>
        <dbReference type="SAM" id="Phobius"/>
    </source>
</evidence>
<dbReference type="PRINTS" id="PR00344">
    <property type="entry name" value="BCTRLSENSOR"/>
</dbReference>
<dbReference type="GO" id="GO:0000155">
    <property type="term" value="F:phosphorelay sensor kinase activity"/>
    <property type="evidence" value="ECO:0007669"/>
    <property type="project" value="InterPro"/>
</dbReference>
<dbReference type="SUPFAM" id="SSF103190">
    <property type="entry name" value="Sensory domain-like"/>
    <property type="match status" value="1"/>
</dbReference>
<dbReference type="PIRSF" id="PIRSF036431">
    <property type="entry name" value="STHK_DctB"/>
    <property type="match status" value="1"/>
</dbReference>
<dbReference type="PANTHER" id="PTHR43065">
    <property type="entry name" value="SENSOR HISTIDINE KINASE"/>
    <property type="match status" value="1"/>
</dbReference>
<dbReference type="STRING" id="1105367.CG50_15685"/>
<protein>
    <recommendedName>
        <fullName evidence="3">histidine kinase</fullName>
        <ecNumber evidence="3">2.7.13.3</ecNumber>
    </recommendedName>
</protein>
<comment type="catalytic activity">
    <reaction evidence="1">
        <text>ATP + protein L-histidine = ADP + protein N-phospho-L-histidine.</text>
        <dbReference type="EC" id="2.7.13.3"/>
    </reaction>
</comment>
<evidence type="ECO:0000256" key="5">
    <source>
        <dbReference type="ARBA" id="ARBA00022553"/>
    </source>
</evidence>
<dbReference type="Proteomes" id="UP000028824">
    <property type="component" value="Unassembled WGS sequence"/>
</dbReference>
<evidence type="ECO:0000256" key="3">
    <source>
        <dbReference type="ARBA" id="ARBA00012438"/>
    </source>
</evidence>
<evidence type="ECO:0000256" key="2">
    <source>
        <dbReference type="ARBA" id="ARBA00004651"/>
    </source>
</evidence>
<evidence type="ECO:0000256" key="8">
    <source>
        <dbReference type="ARBA" id="ARBA00022741"/>
    </source>
</evidence>
<keyword evidence="6" id="KW-0808">Transferase</keyword>
<evidence type="ECO:0000256" key="11">
    <source>
        <dbReference type="ARBA" id="ARBA00022989"/>
    </source>
</evidence>
<dbReference type="SMART" id="SM00388">
    <property type="entry name" value="HisKA"/>
    <property type="match status" value="1"/>
</dbReference>
<dbReference type="Pfam" id="PF00512">
    <property type="entry name" value="HisKA"/>
    <property type="match status" value="1"/>
</dbReference>
<keyword evidence="13" id="KW-0472">Membrane</keyword>
<keyword evidence="16" id="KW-1185">Reference proteome</keyword>
<comment type="caution">
    <text evidence="15">The sequence shown here is derived from an EMBL/GenBank/DDBJ whole genome shotgun (WGS) entry which is preliminary data.</text>
</comment>
<dbReference type="GO" id="GO:0005524">
    <property type="term" value="F:ATP binding"/>
    <property type="evidence" value="ECO:0007669"/>
    <property type="project" value="UniProtKB-KW"/>
</dbReference>
<evidence type="ECO:0000256" key="12">
    <source>
        <dbReference type="ARBA" id="ARBA00023012"/>
    </source>
</evidence>
<dbReference type="InterPro" id="IPR017055">
    <property type="entry name" value="Sig_transdc_His_kinase_DctB"/>
</dbReference>
<dbReference type="Pfam" id="PF02518">
    <property type="entry name" value="HATPase_c"/>
    <property type="match status" value="1"/>
</dbReference>
<dbReference type="CDD" id="cd00082">
    <property type="entry name" value="HisKA"/>
    <property type="match status" value="1"/>
</dbReference>
<evidence type="ECO:0000256" key="9">
    <source>
        <dbReference type="ARBA" id="ARBA00022777"/>
    </source>
</evidence>